<dbReference type="OrthoDB" id="9449at2157"/>
<reference evidence="1 2" key="1">
    <citation type="submission" date="2019-02" db="EMBL/GenBank/DDBJ databases">
        <authorList>
            <person name="Lehtovirta-Morley E L."/>
        </authorList>
    </citation>
    <scope>NUCLEOTIDE SEQUENCE [LARGE SCALE GENOMIC DNA]</scope>
    <source>
        <strain evidence="1">NFRAN1</strain>
    </source>
</reference>
<dbReference type="GeneID" id="39420030"/>
<dbReference type="Proteomes" id="UP000294299">
    <property type="component" value="Chromosome NFRAN"/>
</dbReference>
<evidence type="ECO:0000313" key="2">
    <source>
        <dbReference type="Proteomes" id="UP000294299"/>
    </source>
</evidence>
<gene>
    <name evidence="1" type="ORF">NFRAN_0509</name>
</gene>
<sequence length="174" mass="19986">MDEFSRLLEDLKNNIAINKEFFKTTVIKNPSLVYYKLNELSKFVGSRYDVDLEIHFPTQKKIYDIDNYGTENLSIIIDKFRKAFPISRSSIKEEANKTFGSNIVVVDAYMYEGKEGVRIKFPNTGNGGGGGNEAPSSRIEILPGSFHLWTSLDDKIVQFCNWLMLNVYHNRSKK</sequence>
<dbReference type="AlphaFoldDB" id="A0A484I6M2"/>
<name>A0A484I6M2_9ARCH</name>
<evidence type="ECO:0000313" key="1">
    <source>
        <dbReference type="EMBL" id="VFJ12830.1"/>
    </source>
</evidence>
<organism evidence="1 2">
    <name type="scientific">Candidatus Nitrosocosmicus franklandianus</name>
    <dbReference type="NCBI Taxonomy" id="1798806"/>
    <lineage>
        <taxon>Archaea</taxon>
        <taxon>Nitrososphaerota</taxon>
        <taxon>Nitrososphaeria</taxon>
        <taxon>Nitrososphaerales</taxon>
        <taxon>Nitrososphaeraceae</taxon>
        <taxon>Candidatus Nitrosocosmicus</taxon>
    </lineage>
</organism>
<dbReference type="EMBL" id="LR216287">
    <property type="protein sequence ID" value="VFJ12830.1"/>
    <property type="molecule type" value="Genomic_DNA"/>
</dbReference>
<dbReference type="RefSeq" id="WP_134482858.1">
    <property type="nucleotide sequence ID" value="NZ_LR216287.1"/>
</dbReference>
<keyword evidence="2" id="KW-1185">Reference proteome</keyword>
<dbReference type="KEGG" id="nfn:NFRAN_0509"/>
<proteinExistence type="predicted"/>
<protein>
    <submittedName>
        <fullName evidence="1">Uncharacterized protein</fullName>
    </submittedName>
</protein>
<accession>A0A484I6M2</accession>